<accession>A0A455RF17</accession>
<gene>
    <name evidence="4" type="primary">rps17</name>
</gene>
<keyword evidence="4" id="KW-0934">Plastid</keyword>
<reference evidence="4" key="1">
    <citation type="journal article" date="2019" name="Proc. Natl. Acad. Sci. U.S.A.">
        <title>Principles of plastid reductive evolution illuminated by nonphotosynthetic chrysophytes.</title>
        <authorList>
            <person name="Dorrell R.G."/>
            <person name="Azuma T."/>
            <person name="Nomura M."/>
            <person name="Audren de Kerdre G."/>
            <person name="Paoli L."/>
            <person name="Yang S."/>
            <person name="Bowler C."/>
            <person name="Ishii K."/>
            <person name="Miyashita H."/>
            <person name="Gile G.H."/>
            <person name="Kamikawa R."/>
        </authorList>
    </citation>
    <scope>NUCLEOTIDE SEQUENCE</scope>
    <source>
        <strain evidence="4">NIES-1846</strain>
    </source>
</reference>
<dbReference type="InterPro" id="IPR000266">
    <property type="entry name" value="Ribosomal_uS17"/>
</dbReference>
<protein>
    <submittedName>
        <fullName evidence="4">Ribosomal protein S17</fullName>
    </submittedName>
</protein>
<evidence type="ECO:0000256" key="1">
    <source>
        <dbReference type="ARBA" id="ARBA00010254"/>
    </source>
</evidence>
<dbReference type="SUPFAM" id="SSF50249">
    <property type="entry name" value="Nucleic acid-binding proteins"/>
    <property type="match status" value="1"/>
</dbReference>
<sequence length="91" mass="10889">MNIINITKYRIGLVINKTQKTVKIQFKMFFFNKLLKKKTFKTKYYQVHDPFNICTFGDIILIKKISPISTLKSWKLSTILIKEKNLYLKEL</sequence>
<dbReference type="GO" id="GO:0005840">
    <property type="term" value="C:ribosome"/>
    <property type="evidence" value="ECO:0007669"/>
    <property type="project" value="UniProtKB-KW"/>
</dbReference>
<evidence type="ECO:0000313" key="4">
    <source>
        <dbReference type="EMBL" id="BBH43079.1"/>
    </source>
</evidence>
<dbReference type="Gene3D" id="2.40.50.140">
    <property type="entry name" value="Nucleic acid-binding proteins"/>
    <property type="match status" value="1"/>
</dbReference>
<evidence type="ECO:0000256" key="2">
    <source>
        <dbReference type="ARBA" id="ARBA00022980"/>
    </source>
</evidence>
<evidence type="ECO:0000256" key="3">
    <source>
        <dbReference type="ARBA" id="ARBA00023274"/>
    </source>
</evidence>
<dbReference type="AlphaFoldDB" id="A0A455RF17"/>
<dbReference type="EMBL" id="AP019363">
    <property type="protein sequence ID" value="BBH43079.1"/>
    <property type="molecule type" value="Genomic_DNA"/>
</dbReference>
<dbReference type="GO" id="GO:1990904">
    <property type="term" value="C:ribonucleoprotein complex"/>
    <property type="evidence" value="ECO:0007669"/>
    <property type="project" value="UniProtKB-KW"/>
</dbReference>
<dbReference type="InterPro" id="IPR012340">
    <property type="entry name" value="NA-bd_OB-fold"/>
</dbReference>
<dbReference type="Pfam" id="PF00366">
    <property type="entry name" value="Ribosomal_S17"/>
    <property type="match status" value="1"/>
</dbReference>
<keyword evidence="3" id="KW-0687">Ribonucleoprotein</keyword>
<comment type="similarity">
    <text evidence="1">Belongs to the universal ribosomal protein uS17 family.</text>
</comment>
<geneLocation type="plastid" evidence="4"/>
<organism evidence="4">
    <name type="scientific">Spumella sp. NIES-1846</name>
    <dbReference type="NCBI Taxonomy" id="2490549"/>
    <lineage>
        <taxon>Eukaryota</taxon>
        <taxon>Sar</taxon>
        <taxon>Stramenopiles</taxon>
        <taxon>Ochrophyta</taxon>
        <taxon>Chrysophyceae</taxon>
        <taxon>Chromulinales</taxon>
        <taxon>Chromulinaceae</taxon>
        <taxon>Spumella</taxon>
    </lineage>
</organism>
<dbReference type="GO" id="GO:0006412">
    <property type="term" value="P:translation"/>
    <property type="evidence" value="ECO:0007669"/>
    <property type="project" value="InterPro"/>
</dbReference>
<name>A0A455RF17_9STRA</name>
<dbReference type="GO" id="GO:0003735">
    <property type="term" value="F:structural constituent of ribosome"/>
    <property type="evidence" value="ECO:0007669"/>
    <property type="project" value="InterPro"/>
</dbReference>
<keyword evidence="2 4" id="KW-0689">Ribosomal protein</keyword>
<proteinExistence type="inferred from homology"/>